<dbReference type="Pfam" id="PF03188">
    <property type="entry name" value="Cytochrom_B561"/>
    <property type="match status" value="1"/>
</dbReference>
<dbReference type="Proteomes" id="UP000593567">
    <property type="component" value="Unassembled WGS sequence"/>
</dbReference>
<keyword evidence="9" id="KW-0408">Iron</keyword>
<evidence type="ECO:0000259" key="12">
    <source>
        <dbReference type="PROSITE" id="PS50939"/>
    </source>
</evidence>
<keyword evidence="6" id="KW-0479">Metal-binding</keyword>
<keyword evidence="7" id="KW-0249">Electron transport</keyword>
<keyword evidence="4" id="KW-0349">Heme</keyword>
<evidence type="ECO:0000256" key="10">
    <source>
        <dbReference type="ARBA" id="ARBA00023136"/>
    </source>
</evidence>
<keyword evidence="14" id="KW-1185">Reference proteome</keyword>
<dbReference type="PANTHER" id="PTHR10106">
    <property type="entry name" value="CYTOCHROME B561-RELATED"/>
    <property type="match status" value="1"/>
</dbReference>
<dbReference type="InterPro" id="IPR043205">
    <property type="entry name" value="CYB561/CYBRD1-like"/>
</dbReference>
<proteinExistence type="predicted"/>
<evidence type="ECO:0000256" key="4">
    <source>
        <dbReference type="ARBA" id="ARBA00022617"/>
    </source>
</evidence>
<name>A0A7J7KB06_BUGNE</name>
<feature type="transmembrane region" description="Helical" evidence="11">
    <location>
        <begin position="85"/>
        <end position="106"/>
    </location>
</feature>
<feature type="transmembrane region" description="Helical" evidence="11">
    <location>
        <begin position="12"/>
        <end position="32"/>
    </location>
</feature>
<evidence type="ECO:0000256" key="5">
    <source>
        <dbReference type="ARBA" id="ARBA00022692"/>
    </source>
</evidence>
<comment type="caution">
    <text evidence="13">The sequence shown here is derived from an EMBL/GenBank/DDBJ whole genome shotgun (WGS) entry which is preliminary data.</text>
</comment>
<feature type="domain" description="Cytochrome b561" evidence="12">
    <location>
        <begin position="15"/>
        <end position="217"/>
    </location>
</feature>
<dbReference type="SMART" id="SM00665">
    <property type="entry name" value="B561"/>
    <property type="match status" value="1"/>
</dbReference>
<feature type="transmembrane region" description="Helical" evidence="11">
    <location>
        <begin position="197"/>
        <end position="216"/>
    </location>
</feature>
<gene>
    <name evidence="13" type="ORF">EB796_006313</name>
</gene>
<dbReference type="GO" id="GO:0016020">
    <property type="term" value="C:membrane"/>
    <property type="evidence" value="ECO:0007669"/>
    <property type="project" value="UniProtKB-SubCell"/>
</dbReference>
<dbReference type="EMBL" id="VXIV02000885">
    <property type="protein sequence ID" value="KAF6035375.1"/>
    <property type="molecule type" value="Genomic_DNA"/>
</dbReference>
<evidence type="ECO:0000256" key="7">
    <source>
        <dbReference type="ARBA" id="ARBA00022982"/>
    </source>
</evidence>
<dbReference type="OrthoDB" id="907479at2759"/>
<dbReference type="AlphaFoldDB" id="A0A7J7KB06"/>
<dbReference type="GO" id="GO:0016491">
    <property type="term" value="F:oxidoreductase activity"/>
    <property type="evidence" value="ECO:0007669"/>
    <property type="project" value="InterPro"/>
</dbReference>
<evidence type="ECO:0000256" key="11">
    <source>
        <dbReference type="SAM" id="Phobius"/>
    </source>
</evidence>
<evidence type="ECO:0000313" key="14">
    <source>
        <dbReference type="Proteomes" id="UP000593567"/>
    </source>
</evidence>
<dbReference type="GO" id="GO:0046872">
    <property type="term" value="F:metal ion binding"/>
    <property type="evidence" value="ECO:0007669"/>
    <property type="project" value="UniProtKB-KW"/>
</dbReference>
<accession>A0A7J7KB06</accession>
<comment type="subcellular location">
    <subcellularLocation>
        <location evidence="2">Membrane</location>
        <topology evidence="2">Multi-pass membrane protein</topology>
    </subcellularLocation>
</comment>
<evidence type="ECO:0000256" key="1">
    <source>
        <dbReference type="ARBA" id="ARBA00001970"/>
    </source>
</evidence>
<keyword evidence="10 11" id="KW-0472">Membrane</keyword>
<keyword evidence="3" id="KW-0813">Transport</keyword>
<reference evidence="13" key="1">
    <citation type="submission" date="2020-06" db="EMBL/GenBank/DDBJ databases">
        <title>Draft genome of Bugula neritina, a colonial animal packing powerful symbionts and potential medicines.</title>
        <authorList>
            <person name="Rayko M."/>
        </authorList>
    </citation>
    <scope>NUCLEOTIDE SEQUENCE [LARGE SCALE GENOMIC DNA]</scope>
    <source>
        <strain evidence="13">Kwan_BN1</strain>
    </source>
</reference>
<organism evidence="13 14">
    <name type="scientific">Bugula neritina</name>
    <name type="common">Brown bryozoan</name>
    <name type="synonym">Sertularia neritina</name>
    <dbReference type="NCBI Taxonomy" id="10212"/>
    <lineage>
        <taxon>Eukaryota</taxon>
        <taxon>Metazoa</taxon>
        <taxon>Spiralia</taxon>
        <taxon>Lophotrochozoa</taxon>
        <taxon>Bryozoa</taxon>
        <taxon>Gymnolaemata</taxon>
        <taxon>Cheilostomatida</taxon>
        <taxon>Flustrina</taxon>
        <taxon>Buguloidea</taxon>
        <taxon>Bugulidae</taxon>
        <taxon>Bugula</taxon>
    </lineage>
</organism>
<keyword evidence="8 11" id="KW-1133">Transmembrane helix</keyword>
<evidence type="ECO:0000256" key="2">
    <source>
        <dbReference type="ARBA" id="ARBA00004141"/>
    </source>
</evidence>
<dbReference type="FunFam" id="1.20.120.1770:FF:000001">
    <property type="entry name" value="Cytochrome b reductase 1"/>
    <property type="match status" value="1"/>
</dbReference>
<feature type="transmembrane region" description="Helical" evidence="11">
    <location>
        <begin position="52"/>
        <end position="73"/>
    </location>
</feature>
<evidence type="ECO:0000256" key="3">
    <source>
        <dbReference type="ARBA" id="ARBA00022448"/>
    </source>
</evidence>
<comment type="cofactor">
    <cofactor evidence="1">
        <name>heme b</name>
        <dbReference type="ChEBI" id="CHEBI:60344"/>
    </cofactor>
</comment>
<evidence type="ECO:0000256" key="9">
    <source>
        <dbReference type="ARBA" id="ARBA00023004"/>
    </source>
</evidence>
<feature type="transmembrane region" description="Helical" evidence="11">
    <location>
        <begin position="118"/>
        <end position="143"/>
    </location>
</feature>
<sequence length="237" mass="27248">MDSGSKQKFMALVVGAQLAGIIVVILMCVWMGKLQGGFGWGYKNDLKFNYHPLFMTIGLIYLYGNAMLVYRVFRNENKKLIKVLHMFMQLSALGFAIFALTAVFSAHNDEGNANLYTIHGWIGLITVIMFSLQFVMGFVFYLFPGMSEANKIWYMGSHRFWGVAIFCMALATALLGITENTLFKVRDYKERPPQSYVINFMGIFIIVFGWLVTYIVHKPEYQRETTHSEYTEQLQNE</sequence>
<dbReference type="InterPro" id="IPR006593">
    <property type="entry name" value="Cyt_b561/ferric_Rdtase_TM"/>
</dbReference>
<evidence type="ECO:0000313" key="13">
    <source>
        <dbReference type="EMBL" id="KAF6035375.1"/>
    </source>
</evidence>
<dbReference type="Gene3D" id="1.20.120.1770">
    <property type="match status" value="1"/>
</dbReference>
<evidence type="ECO:0000256" key="8">
    <source>
        <dbReference type="ARBA" id="ARBA00022989"/>
    </source>
</evidence>
<evidence type="ECO:0000256" key="6">
    <source>
        <dbReference type="ARBA" id="ARBA00022723"/>
    </source>
</evidence>
<dbReference type="PANTHER" id="PTHR10106:SF0">
    <property type="entry name" value="LD36721P"/>
    <property type="match status" value="1"/>
</dbReference>
<feature type="transmembrane region" description="Helical" evidence="11">
    <location>
        <begin position="159"/>
        <end position="177"/>
    </location>
</feature>
<keyword evidence="5 11" id="KW-0812">Transmembrane</keyword>
<dbReference type="PROSITE" id="PS50939">
    <property type="entry name" value="CYTOCHROME_B561"/>
    <property type="match status" value="1"/>
</dbReference>
<protein>
    <recommendedName>
        <fullName evidence="12">Cytochrome b561 domain-containing protein</fullName>
    </recommendedName>
</protein>